<proteinExistence type="predicted"/>
<organism evidence="1 2">
    <name type="scientific">Tolypothrix campylonemoides VB511288_2</name>
    <dbReference type="NCBI Taxonomy" id="3232311"/>
    <lineage>
        <taxon>Bacteria</taxon>
        <taxon>Bacillati</taxon>
        <taxon>Cyanobacteriota</taxon>
        <taxon>Cyanophyceae</taxon>
        <taxon>Nostocales</taxon>
        <taxon>Tolypothrichaceae</taxon>
        <taxon>Tolypothrix</taxon>
    </lineage>
</organism>
<reference evidence="1 2" key="1">
    <citation type="submission" date="2024-07" db="EMBL/GenBank/DDBJ databases">
        <authorList>
            <person name="Tripathy S."/>
        </authorList>
    </citation>
    <scope>NUCLEOTIDE SEQUENCE [LARGE SCALE GENOMIC DNA]</scope>
    <source>
        <strain evidence="1 2">VB511288_2</strain>
    </source>
</reference>
<sequence>MKYQNTGLGTTDKQQPISVKYPPKVDAILRNLPKRSDKIRQWVLEGMRREGLLKE</sequence>
<comment type="caution">
    <text evidence="1">The sequence shown here is derived from an EMBL/GenBank/DDBJ whole genome shotgun (WGS) entry which is preliminary data.</text>
</comment>
<gene>
    <name evidence="1" type="ORF">AB0756_39795</name>
</gene>
<protein>
    <submittedName>
        <fullName evidence="1">Uncharacterized protein</fullName>
    </submittedName>
</protein>
<dbReference type="RefSeq" id="WP_153021503.1">
    <property type="nucleotide sequence ID" value="NZ_JBFPMW010000026.1"/>
</dbReference>
<accession>A0ABW8XNV9</accession>
<dbReference type="Proteomes" id="UP001629223">
    <property type="component" value="Unassembled WGS sequence"/>
</dbReference>
<dbReference type="EMBL" id="JBFPMW010000026">
    <property type="protein sequence ID" value="MFL9823187.1"/>
    <property type="molecule type" value="Genomic_DNA"/>
</dbReference>
<evidence type="ECO:0000313" key="2">
    <source>
        <dbReference type="Proteomes" id="UP001629223"/>
    </source>
</evidence>
<name>A0ABW8XNV9_9CYAN</name>
<keyword evidence="2" id="KW-1185">Reference proteome</keyword>
<evidence type="ECO:0000313" key="1">
    <source>
        <dbReference type="EMBL" id="MFL9823187.1"/>
    </source>
</evidence>